<dbReference type="PANTHER" id="PTHR30273:SF2">
    <property type="entry name" value="PROTEIN FECR"/>
    <property type="match status" value="1"/>
</dbReference>
<dbReference type="Pfam" id="PF04773">
    <property type="entry name" value="FecR"/>
    <property type="match status" value="1"/>
</dbReference>
<dbReference type="Proteomes" id="UP000000270">
    <property type="component" value="Chromosome"/>
</dbReference>
<name>A8I144_AZOC5</name>
<evidence type="ECO:0000313" key="4">
    <source>
        <dbReference type="Proteomes" id="UP000000270"/>
    </source>
</evidence>
<organism evidence="3 4">
    <name type="scientific">Azorhizobium caulinodans (strain ATCC 43989 / DSM 5975 / JCM 20966 / LMG 6465 / NBRC 14845 / NCIMB 13405 / ORS 571)</name>
    <dbReference type="NCBI Taxonomy" id="438753"/>
    <lineage>
        <taxon>Bacteria</taxon>
        <taxon>Pseudomonadati</taxon>
        <taxon>Pseudomonadota</taxon>
        <taxon>Alphaproteobacteria</taxon>
        <taxon>Hyphomicrobiales</taxon>
        <taxon>Xanthobacteraceae</taxon>
        <taxon>Azorhizobium</taxon>
    </lineage>
</organism>
<dbReference type="InterPro" id="IPR006860">
    <property type="entry name" value="FecR"/>
</dbReference>
<reference evidence="4" key="2">
    <citation type="submission" date="2007-04" db="EMBL/GenBank/DDBJ databases">
        <title>Complete genome sequence of the nitrogen-fixing bacterium Azorhizobium caulinodans ORS571.</title>
        <authorList>
            <person name="Lee K.B."/>
            <person name="Backer P.D."/>
            <person name="Aono T."/>
            <person name="Liu C.T."/>
            <person name="Suzuki S."/>
            <person name="Suzuki T."/>
            <person name="Kaneko T."/>
            <person name="Yamada M."/>
            <person name="Tabata S."/>
            <person name="Kupfer D.M."/>
            <person name="Najar F.Z."/>
            <person name="Wiley G.B."/>
            <person name="Roe B."/>
            <person name="Binnewies T."/>
            <person name="Ussery D."/>
            <person name="Vereecke D."/>
            <person name="Gevers D."/>
            <person name="Holsters M."/>
            <person name="Oyaizu H."/>
        </authorList>
    </citation>
    <scope>NUCLEOTIDE SEQUENCE [LARGE SCALE GENOMIC DNA]</scope>
    <source>
        <strain evidence="4">ATCC 43989 / DSM 5975 / JCM 20966 / LMG 6465 / NBRC 14845 / NCIMB 13405 / ORS 571</strain>
    </source>
</reference>
<reference evidence="3 4" key="3">
    <citation type="journal article" date="2008" name="BMC Genomics">
        <title>The genome of the versatile nitrogen fixer Azorhizobium caulinodans ORS571.</title>
        <authorList>
            <person name="Lee KB."/>
            <person name="Backer P.D."/>
            <person name="Aono T."/>
            <person name="Liu CT."/>
            <person name="Suzuki S."/>
            <person name="Suzuki T."/>
            <person name="Kaneko T."/>
            <person name="Yamada M."/>
            <person name="Tabata S."/>
            <person name="Kupfer D.M."/>
            <person name="Najar F.Z."/>
            <person name="Wiley G.B."/>
            <person name="Roe B."/>
            <person name="Binnewies T.T."/>
            <person name="Ussery D.W."/>
            <person name="D'Haeze W."/>
            <person name="Herder J.D."/>
            <person name="Gevers D."/>
            <person name="Vereecke D."/>
            <person name="Holsters M."/>
            <person name="Oyaizu H."/>
        </authorList>
    </citation>
    <scope>NUCLEOTIDE SEQUENCE [LARGE SCALE GENOMIC DNA]</scope>
    <source>
        <strain evidence="4">ATCC 43989 / DSM 5975 / JCM 20966 / LMG 6465 / NBRC 14845 / NCIMB 13405 / ORS 571</strain>
    </source>
</reference>
<dbReference type="AlphaFoldDB" id="A8I144"/>
<dbReference type="PANTHER" id="PTHR30273">
    <property type="entry name" value="PERIPLASMIC SIGNAL SENSOR AND SIGMA FACTOR ACTIVATOR FECR-RELATED"/>
    <property type="match status" value="1"/>
</dbReference>
<dbReference type="EMBL" id="AP009384">
    <property type="protein sequence ID" value="BAF87330.1"/>
    <property type="molecule type" value="Genomic_DNA"/>
</dbReference>
<reference evidence="3 4" key="5">
    <citation type="journal article" date="2010" name="Appl. Environ. Microbiol.">
        <title>phrR-like gene praR of Azorhizobium caulinodans ORS571 is essential for symbiosis with Sesbania rostrata and is involved in expression of reb genes.</title>
        <authorList>
            <person name="Akiba N."/>
            <person name="Aono T."/>
            <person name="Toyazaki H."/>
            <person name="Sato S."/>
            <person name="Oyaizu H."/>
        </authorList>
    </citation>
    <scope>NUCLEOTIDE SEQUENCE [LARGE SCALE GENOMIC DNA]</scope>
    <source>
        <strain evidence="4">ATCC 43989 / DSM 5975 / JCM 20966 / LMG 6465 / NBRC 14845 / NCIMB 13405 / ORS 571</strain>
    </source>
</reference>
<dbReference type="STRING" id="438753.AZC_1332"/>
<dbReference type="KEGG" id="azc:AZC_1332"/>
<dbReference type="PIRSF" id="PIRSF018266">
    <property type="entry name" value="FecR"/>
    <property type="match status" value="1"/>
</dbReference>
<dbReference type="Pfam" id="PF16220">
    <property type="entry name" value="DUF4880"/>
    <property type="match status" value="1"/>
</dbReference>
<dbReference type="InterPro" id="IPR012373">
    <property type="entry name" value="Ferrdict_sens_TM"/>
</dbReference>
<reference evidence="3 4" key="4">
    <citation type="journal article" date="2009" name="Appl. Environ. Microbiol.">
        <title>Comparative genome-wide transcriptional profiling of Azorhizobium caulinodans ORS571 grown under free-living and symbiotic conditions.</title>
        <authorList>
            <person name="Tsukada S."/>
            <person name="Aono T."/>
            <person name="Akiba N."/>
            <person name="Lee KB."/>
            <person name="Liu CT."/>
            <person name="Toyazaki H."/>
            <person name="Oyaizu H."/>
        </authorList>
    </citation>
    <scope>NUCLEOTIDE SEQUENCE [LARGE SCALE GENOMIC DNA]</scope>
    <source>
        <strain evidence="4">ATCC 43989 / DSM 5975 / JCM 20966 / LMG 6465 / NBRC 14845 / NCIMB 13405 / ORS 571</strain>
    </source>
</reference>
<evidence type="ECO:0000259" key="2">
    <source>
        <dbReference type="Pfam" id="PF16220"/>
    </source>
</evidence>
<proteinExistence type="predicted"/>
<sequence length="318" mass="33674">MSEAPEERLLFREAADLAIRLQNDPANPVALDMVRAWSARSPRHAAAWARVAQIHGMTGKILGDQRKTADGHGGLTRRMVILGGMIGLGAAAAGTWLGPQAIRHARADASTSTAEIRRVVLADGSVITLGPDSTVAVHFSEARREIVLLDGMAFFEVARDPARPFTVLSGSVSVTAIGTAFDVSSDGGYISVSVDHGIVEVHAPNASLSPGERLNVGDWITLDPSLHKVARGVREASQIAAWREGMLIAEQETVSAMVAKIARWQAGPVMLADPFLGSRVVSGVFDLSNPLRAIEAVVRPFGAKVRQLGSFATVISPV</sequence>
<reference evidence="3 4" key="1">
    <citation type="journal article" date="2007" name="Appl. Environ. Microbiol.">
        <title>Rhizobial factors required for stem nodule maturation and maintenance in Sesbania rostrata-Azorhizobium caulinodans ORS571 symbiosis.</title>
        <authorList>
            <person name="Suzuki S."/>
            <person name="Aono T."/>
            <person name="Lee KB."/>
            <person name="Suzuki T."/>
            <person name="Liu CT."/>
            <person name="Miwa H."/>
            <person name="Wakao S."/>
            <person name="Iki T."/>
            <person name="Oyaizu H."/>
        </authorList>
    </citation>
    <scope>NUCLEOTIDE SEQUENCE [LARGE SCALE GENOMIC DNA]</scope>
    <source>
        <strain evidence="4">ATCC 43989 / DSM 5975 / JCM 20966 / LMG 6465 / NBRC 14845 / NCIMB 13405 / ORS 571</strain>
    </source>
</reference>
<dbReference type="GO" id="GO:0016989">
    <property type="term" value="F:sigma factor antagonist activity"/>
    <property type="evidence" value="ECO:0007669"/>
    <property type="project" value="TreeGrafter"/>
</dbReference>
<feature type="domain" description="FecR N-terminal" evidence="2">
    <location>
        <begin position="12"/>
        <end position="53"/>
    </location>
</feature>
<dbReference type="Gene3D" id="2.60.120.1440">
    <property type="match status" value="1"/>
</dbReference>
<protein>
    <submittedName>
        <fullName evidence="3">FecR protein</fullName>
    </submittedName>
</protein>
<gene>
    <name evidence="3" type="primary">fecR</name>
    <name evidence="3" type="ordered locus">AZC_1332</name>
</gene>
<evidence type="ECO:0000313" key="3">
    <source>
        <dbReference type="EMBL" id="BAF87330.1"/>
    </source>
</evidence>
<keyword evidence="4" id="KW-1185">Reference proteome</keyword>
<dbReference type="InterPro" id="IPR032623">
    <property type="entry name" value="FecR_N"/>
</dbReference>
<evidence type="ECO:0000259" key="1">
    <source>
        <dbReference type="Pfam" id="PF04773"/>
    </source>
</evidence>
<dbReference type="HOGENOM" id="CLU_050192_0_1_5"/>
<feature type="domain" description="FecR protein" evidence="1">
    <location>
        <begin position="109"/>
        <end position="200"/>
    </location>
</feature>
<reference evidence="3 4" key="6">
    <citation type="journal article" date="2011" name="Appl. Environ. Microbiol.">
        <title>Involvement of the azorhizobial chromosome partition gene (parA) in the onset of bacteroid differentiation during Sesbania rostrata stem nodule development.</title>
        <authorList>
            <person name="Liu CT."/>
            <person name="Lee KB."/>
            <person name="Wang YS."/>
            <person name="Peng MH."/>
            <person name="Lee KT."/>
            <person name="Suzuki S."/>
            <person name="Suzuki T."/>
            <person name="Oyaizu H."/>
        </authorList>
    </citation>
    <scope>NUCLEOTIDE SEQUENCE [LARGE SCALE GENOMIC DNA]</scope>
    <source>
        <strain evidence="4">ATCC 43989 / DSM 5975 / JCM 20966 / LMG 6465 / NBRC 14845 / NCIMB 13405 / ORS 571</strain>
    </source>
</reference>
<dbReference type="RefSeq" id="WP_012169860.1">
    <property type="nucleotide sequence ID" value="NC_009937.1"/>
</dbReference>
<dbReference type="eggNOG" id="COG3712">
    <property type="taxonomic scope" value="Bacteria"/>
</dbReference>
<accession>A8I144</accession>